<evidence type="ECO:0000256" key="6">
    <source>
        <dbReference type="ARBA" id="ARBA00023180"/>
    </source>
</evidence>
<proteinExistence type="inferred from homology"/>
<evidence type="ECO:0000256" key="3">
    <source>
        <dbReference type="ARBA" id="ARBA00022670"/>
    </source>
</evidence>
<organism evidence="8 9">
    <name type="scientific">Bicyclus anynana</name>
    <name type="common">Squinting bush brown butterfly</name>
    <dbReference type="NCBI Taxonomy" id="110368"/>
    <lineage>
        <taxon>Eukaryota</taxon>
        <taxon>Metazoa</taxon>
        <taxon>Ecdysozoa</taxon>
        <taxon>Arthropoda</taxon>
        <taxon>Hexapoda</taxon>
        <taxon>Insecta</taxon>
        <taxon>Pterygota</taxon>
        <taxon>Neoptera</taxon>
        <taxon>Endopterygota</taxon>
        <taxon>Lepidoptera</taxon>
        <taxon>Glossata</taxon>
        <taxon>Ditrysia</taxon>
        <taxon>Papilionoidea</taxon>
        <taxon>Nymphalidae</taxon>
        <taxon>Satyrinae</taxon>
        <taxon>Satyrini</taxon>
        <taxon>Mycalesina</taxon>
        <taxon>Bicyclus</taxon>
    </lineage>
</organism>
<evidence type="ECO:0000313" key="8">
    <source>
        <dbReference type="Proteomes" id="UP001652582"/>
    </source>
</evidence>
<keyword evidence="5 7" id="KW-0378">Hydrolase</keyword>
<evidence type="ECO:0000256" key="2">
    <source>
        <dbReference type="ARBA" id="ARBA00022645"/>
    </source>
</evidence>
<dbReference type="InterPro" id="IPR018202">
    <property type="entry name" value="Ser_caboxypep_ser_AS"/>
</dbReference>
<dbReference type="OrthoDB" id="443318at2759"/>
<reference evidence="9" key="1">
    <citation type="submission" date="2025-08" db="UniProtKB">
        <authorList>
            <consortium name="RefSeq"/>
        </authorList>
    </citation>
    <scope>IDENTIFICATION</scope>
</reference>
<dbReference type="PRINTS" id="PR00724">
    <property type="entry name" value="CRBOXYPTASEC"/>
</dbReference>
<evidence type="ECO:0000256" key="5">
    <source>
        <dbReference type="ARBA" id="ARBA00022801"/>
    </source>
</evidence>
<gene>
    <name evidence="9" type="primary">LOC112054443</name>
</gene>
<keyword evidence="8" id="KW-1185">Reference proteome</keyword>
<dbReference type="EC" id="3.4.16.-" evidence="7"/>
<evidence type="ECO:0000256" key="7">
    <source>
        <dbReference type="RuleBase" id="RU361156"/>
    </source>
</evidence>
<keyword evidence="6" id="KW-0325">Glycoprotein</keyword>
<feature type="signal peptide" evidence="7">
    <location>
        <begin position="1"/>
        <end position="16"/>
    </location>
</feature>
<evidence type="ECO:0000256" key="1">
    <source>
        <dbReference type="ARBA" id="ARBA00009431"/>
    </source>
</evidence>
<dbReference type="Proteomes" id="UP001652582">
    <property type="component" value="Chromosome 3"/>
</dbReference>
<keyword evidence="3 7" id="KW-0645">Protease</keyword>
<dbReference type="Pfam" id="PF00450">
    <property type="entry name" value="Peptidase_S10"/>
    <property type="match status" value="1"/>
</dbReference>
<dbReference type="InterPro" id="IPR033124">
    <property type="entry name" value="Ser_caboxypep_his_AS"/>
</dbReference>
<keyword evidence="4 7" id="KW-0732">Signal</keyword>
<evidence type="ECO:0000256" key="4">
    <source>
        <dbReference type="ARBA" id="ARBA00022729"/>
    </source>
</evidence>
<feature type="chain" id="PRO_5027143826" description="Carboxypeptidase" evidence="7">
    <location>
        <begin position="17"/>
        <end position="601"/>
    </location>
</feature>
<dbReference type="GO" id="GO:0006508">
    <property type="term" value="P:proteolysis"/>
    <property type="evidence" value="ECO:0007669"/>
    <property type="project" value="UniProtKB-KW"/>
</dbReference>
<dbReference type="GO" id="GO:0004185">
    <property type="term" value="F:serine-type carboxypeptidase activity"/>
    <property type="evidence" value="ECO:0007669"/>
    <property type="project" value="UniProtKB-UniRule"/>
</dbReference>
<dbReference type="PANTHER" id="PTHR11802:SF3">
    <property type="entry name" value="RETINOID-INDUCIBLE SERINE CARBOXYPEPTIDASE"/>
    <property type="match status" value="1"/>
</dbReference>
<evidence type="ECO:0000313" key="9">
    <source>
        <dbReference type="RefSeq" id="XP_023950004.1"/>
    </source>
</evidence>
<comment type="similarity">
    <text evidence="1 7">Belongs to the peptidase S10 family.</text>
</comment>
<sequence>MKTVILLLLLRTICQGKVVLNTNDDISNNLIDINITNHSKQPADNSIHEDKETTNDIIPKETNKPEIHIELPVHNISLPKNVHNDSDIIYINITESIRNENSSDKNHTTGSVLKKCGHANVSDNEIGENEVVEEEVPCEVTEKVDNGTALILTPYIENGQLKEARKASKVDPEIFLGYESYSGFLTVNKTYNSNTFFWYFPVLNKKVNETPWIIWLQGGPGVSSLIGLFDEIGPFKFNAFGNLKENPYTWLQNHSLLFIDNPVGAGYSFTEHADGFVKDMATYGSHLYEALSQFLQIFPELRTAPLFVAGESYGGKYVPALGMEIHKHKDLPGSDINLEGLMIGNGFIDPSEIANVTYPFLYFGLMNREQIQIVNPLLSAFQRDIANGNSVGAKSKWTSIIGILLFLTHQKQAYNFLKDEITYGRFSTHLRRTEIKKALHVGDIKYSFINITVNSLMAPDFLSTAKPLVEELLDHYRVLVYCGHLDQMLPCVSTSDHYRTWKWEGTQEFLESARYPYIFNSKLAGYHKTGGRLTEVVIRGAGHMVPMDDPAPIQNLVARWTHNKPLSRRFGLLEGSYVQEYVRNHSTAVPQHIFDNTNIQM</sequence>
<dbReference type="SUPFAM" id="SSF53474">
    <property type="entry name" value="alpha/beta-Hydrolases"/>
    <property type="match status" value="1"/>
</dbReference>
<dbReference type="RefSeq" id="XP_023950004.1">
    <property type="nucleotide sequence ID" value="XM_024094236.2"/>
</dbReference>
<dbReference type="AlphaFoldDB" id="A0A6J1NTC9"/>
<protein>
    <recommendedName>
        <fullName evidence="7">Carboxypeptidase</fullName>
        <ecNumber evidence="7">3.4.16.-</ecNumber>
    </recommendedName>
</protein>
<dbReference type="InterPro" id="IPR001563">
    <property type="entry name" value="Peptidase_S10"/>
</dbReference>
<dbReference type="InterPro" id="IPR029058">
    <property type="entry name" value="AB_hydrolase_fold"/>
</dbReference>
<dbReference type="PROSITE" id="PS00131">
    <property type="entry name" value="CARBOXYPEPT_SER_SER"/>
    <property type="match status" value="1"/>
</dbReference>
<dbReference type="Gene3D" id="3.40.50.1820">
    <property type="entry name" value="alpha/beta hydrolase"/>
    <property type="match status" value="1"/>
</dbReference>
<name>A0A6J1NTC9_BICAN</name>
<dbReference type="KEGG" id="bany:112054443"/>
<keyword evidence="2 7" id="KW-0121">Carboxypeptidase</keyword>
<accession>A0A6J1NTC9</accession>
<dbReference type="PANTHER" id="PTHR11802">
    <property type="entry name" value="SERINE PROTEASE FAMILY S10 SERINE CARBOXYPEPTIDASE"/>
    <property type="match status" value="1"/>
</dbReference>
<dbReference type="PROSITE" id="PS00560">
    <property type="entry name" value="CARBOXYPEPT_SER_HIS"/>
    <property type="match status" value="1"/>
</dbReference>
<dbReference type="GeneID" id="112054443"/>